<proteinExistence type="predicted"/>
<dbReference type="Gene3D" id="3.30.200.20">
    <property type="entry name" value="Phosphorylase Kinase, domain 1"/>
    <property type="match status" value="1"/>
</dbReference>
<dbReference type="InterPro" id="IPR011009">
    <property type="entry name" value="Kinase-like_dom_sf"/>
</dbReference>
<evidence type="ECO:0000256" key="1">
    <source>
        <dbReference type="SAM" id="MobiDB-lite"/>
    </source>
</evidence>
<dbReference type="SMART" id="SM00220">
    <property type="entry name" value="S_TKc"/>
    <property type="match status" value="1"/>
</dbReference>
<gene>
    <name evidence="3" type="ORF">NG743_20010</name>
</gene>
<organism evidence="3 4">
    <name type="scientific">Dolichospermum heterosporum TAC447</name>
    <dbReference type="NCBI Taxonomy" id="747523"/>
    <lineage>
        <taxon>Bacteria</taxon>
        <taxon>Bacillati</taxon>
        <taxon>Cyanobacteriota</taxon>
        <taxon>Cyanophyceae</taxon>
        <taxon>Nostocales</taxon>
        <taxon>Aphanizomenonaceae</taxon>
        <taxon>Dolichospermum</taxon>
        <taxon>Dolichospermum heterosporum</taxon>
    </lineage>
</organism>
<dbReference type="InterPro" id="IPR016187">
    <property type="entry name" value="CTDL_fold"/>
</dbReference>
<dbReference type="RefSeq" id="WP_257120762.1">
    <property type="nucleotide sequence ID" value="NZ_CP099464.1"/>
</dbReference>
<dbReference type="Gene3D" id="1.10.510.10">
    <property type="entry name" value="Transferase(Phosphotransferase) domain 1"/>
    <property type="match status" value="1"/>
</dbReference>
<dbReference type="Gene3D" id="3.90.1580.10">
    <property type="entry name" value="paralog of FGE (formylglycine-generating enzyme)"/>
    <property type="match status" value="1"/>
</dbReference>
<feature type="compositionally biased region" description="Low complexity" evidence="1">
    <location>
        <begin position="343"/>
        <end position="352"/>
    </location>
</feature>
<dbReference type="NCBIfam" id="NF045510">
    <property type="entry name" value="4Cys_prefix_kin"/>
    <property type="match status" value="1"/>
</dbReference>
<dbReference type="GO" id="GO:0016301">
    <property type="term" value="F:kinase activity"/>
    <property type="evidence" value="ECO:0007669"/>
    <property type="project" value="UniProtKB-KW"/>
</dbReference>
<reference evidence="3" key="1">
    <citation type="submission" date="2022-06" db="EMBL/GenBank/DDBJ databases">
        <title>Nostosin G and Spiroidesin B from the Cyanobacterium Dolichospermum sp. NIES-1697.</title>
        <authorList>
            <person name="Phan C.-S."/>
            <person name="Mehjabin J.J."/>
            <person name="Anas A.R.J."/>
            <person name="Hayasaka M."/>
            <person name="Onoki R."/>
            <person name="Wang J."/>
            <person name="Umezawa T."/>
            <person name="Washio K."/>
            <person name="Morikawa M."/>
            <person name="Okino T."/>
        </authorList>
    </citation>
    <scope>NUCLEOTIDE SEQUENCE</scope>
    <source>
        <strain evidence="3">NIES-1697</strain>
    </source>
</reference>
<feature type="region of interest" description="Disordered" evidence="1">
    <location>
        <begin position="337"/>
        <end position="386"/>
    </location>
</feature>
<dbReference type="PROSITE" id="PS50011">
    <property type="entry name" value="PROTEIN_KINASE_DOM"/>
    <property type="match status" value="1"/>
</dbReference>
<dbReference type="InterPro" id="IPR000719">
    <property type="entry name" value="Prot_kinase_dom"/>
</dbReference>
<evidence type="ECO:0000313" key="3">
    <source>
        <dbReference type="EMBL" id="UUO14304.1"/>
    </source>
</evidence>
<dbReference type="SUPFAM" id="SSF56112">
    <property type="entry name" value="Protein kinase-like (PK-like)"/>
    <property type="match status" value="1"/>
</dbReference>
<sequence>MSLCINPNCPKPQNPNNILFCETCSSGLLLQGRYRVISELGYGGFGVTFEINEVRTNKAKVLKRLINHDPKALELFKQEAEVLSQLHHPGIPKVEPDAYFEYYPHNSQTPIHCLVMEKIQGEDLQKYMQKNGLRPINQTTAIAWLKDLLIILEQVHNKNFFHRDIKPSNIMLRAENAQLVLIDFGTVRKLTTTVVNQQGGVTGIISAGFTPSEQINNNAVPQSDFFALGRTFVYLLTAKEPLDPTMYDAYNEKLDWRNHAPKISSMFADLLDEMMQRLYKDRPGNTQKILQRIAAIEKSLQPKQPPKTIFNRRDFLQTAGLIVGTFTIAVVGKNIFGSENKTSKPQNTTSPNTPTPEPTTSPKPTPQNTTSPNTPTPEPTPEITTLPLKTFNFEVVTTDATGSITNRRNASAKYFTEDLGNGVFLEMVEIPGGKFIMGSPANEAQRRLNESPQHQVTVPSFCMGKYELTQAQYQAIMGDNPAYFKGNNRPVENVSWNDAVAFCEKLSQKTGKKYRLPSEAEWEYACRAGTTTPFYFGESVTPDLVNYDGNYTYASAPKGQYRQQTTDVGTFPCNAFGLYDMHGNVWEWCQDDYKENYINAPIDGSALTSQTALNRLLRGGSWGSDPDDCRSAFRYGNAHDNRLSTYIGFRVVCFSAERN</sequence>
<dbReference type="PANTHER" id="PTHR23150:SF19">
    <property type="entry name" value="FORMYLGLYCINE-GENERATING ENZYME"/>
    <property type="match status" value="1"/>
</dbReference>
<dbReference type="PROSITE" id="PS00108">
    <property type="entry name" value="PROTEIN_KINASE_ST"/>
    <property type="match status" value="1"/>
</dbReference>
<dbReference type="Pfam" id="PF03781">
    <property type="entry name" value="FGE-sulfatase"/>
    <property type="match status" value="1"/>
</dbReference>
<dbReference type="InterPro" id="IPR042095">
    <property type="entry name" value="SUMF_sf"/>
</dbReference>
<feature type="compositionally biased region" description="Pro residues" evidence="1">
    <location>
        <begin position="353"/>
        <end position="365"/>
    </location>
</feature>
<accession>A0ABY5LU07</accession>
<dbReference type="Proteomes" id="UP001057561">
    <property type="component" value="Chromosome"/>
</dbReference>
<dbReference type="CDD" id="cd14014">
    <property type="entry name" value="STKc_PknB_like"/>
    <property type="match status" value="1"/>
</dbReference>
<keyword evidence="3" id="KW-0808">Transferase</keyword>
<keyword evidence="4" id="KW-1185">Reference proteome</keyword>
<dbReference type="PANTHER" id="PTHR23150">
    <property type="entry name" value="SULFATASE MODIFYING FACTOR 1, 2"/>
    <property type="match status" value="1"/>
</dbReference>
<dbReference type="InterPro" id="IPR005532">
    <property type="entry name" value="SUMF_dom"/>
</dbReference>
<keyword evidence="3" id="KW-0418">Kinase</keyword>
<name>A0ABY5LU07_9CYAN</name>
<dbReference type="InterPro" id="IPR008271">
    <property type="entry name" value="Ser/Thr_kinase_AS"/>
</dbReference>
<dbReference type="Pfam" id="PF00069">
    <property type="entry name" value="Pkinase"/>
    <property type="match status" value="1"/>
</dbReference>
<dbReference type="EMBL" id="CP099464">
    <property type="protein sequence ID" value="UUO14304.1"/>
    <property type="molecule type" value="Genomic_DNA"/>
</dbReference>
<feature type="domain" description="Protein kinase" evidence="2">
    <location>
        <begin position="34"/>
        <end position="294"/>
    </location>
</feature>
<protein>
    <submittedName>
        <fullName evidence="3">Bifunctional serine/threonine-protein kinase/formylglycine-generating enzyme family protein</fullName>
    </submittedName>
</protein>
<evidence type="ECO:0000259" key="2">
    <source>
        <dbReference type="PROSITE" id="PS50011"/>
    </source>
</evidence>
<dbReference type="SUPFAM" id="SSF56436">
    <property type="entry name" value="C-type lectin-like"/>
    <property type="match status" value="1"/>
</dbReference>
<evidence type="ECO:0000313" key="4">
    <source>
        <dbReference type="Proteomes" id="UP001057561"/>
    </source>
</evidence>
<dbReference type="InterPro" id="IPR051043">
    <property type="entry name" value="Sulfatase_Mod_Factor_Kinase"/>
</dbReference>